<dbReference type="InterPro" id="IPR009078">
    <property type="entry name" value="Ferritin-like_SF"/>
</dbReference>
<evidence type="ECO:0000259" key="1">
    <source>
        <dbReference type="Pfam" id="PF02915"/>
    </source>
</evidence>
<dbReference type="GO" id="GO:0016491">
    <property type="term" value="F:oxidoreductase activity"/>
    <property type="evidence" value="ECO:0007669"/>
    <property type="project" value="InterPro"/>
</dbReference>
<evidence type="ECO:0000313" key="2">
    <source>
        <dbReference type="EMBL" id="GGN49550.1"/>
    </source>
</evidence>
<dbReference type="RefSeq" id="WP_188855688.1">
    <property type="nucleotide sequence ID" value="NZ_BMOS01000001.1"/>
</dbReference>
<reference evidence="2" key="1">
    <citation type="journal article" date="2014" name="Int. J. Syst. Evol. Microbiol.">
        <title>Complete genome sequence of Corynebacterium casei LMG S-19264T (=DSM 44701T), isolated from a smear-ripened cheese.</title>
        <authorList>
            <consortium name="US DOE Joint Genome Institute (JGI-PGF)"/>
            <person name="Walter F."/>
            <person name="Albersmeier A."/>
            <person name="Kalinowski J."/>
            <person name="Ruckert C."/>
        </authorList>
    </citation>
    <scope>NUCLEOTIDE SEQUENCE</scope>
    <source>
        <strain evidence="2">JCM 17251</strain>
    </source>
</reference>
<accession>A0A918CYH9</accession>
<comment type="caution">
    <text evidence="2">The sequence shown here is derived from an EMBL/GenBank/DDBJ whole genome shotgun (WGS) entry which is preliminary data.</text>
</comment>
<keyword evidence="3" id="KW-1185">Reference proteome</keyword>
<dbReference type="GO" id="GO:0046872">
    <property type="term" value="F:metal ion binding"/>
    <property type="evidence" value="ECO:0007669"/>
    <property type="project" value="InterPro"/>
</dbReference>
<dbReference type="CDD" id="cd00657">
    <property type="entry name" value="Ferritin_like"/>
    <property type="match status" value="1"/>
</dbReference>
<feature type="domain" description="Rubrerythrin diiron-binding" evidence="1">
    <location>
        <begin position="18"/>
        <end position="74"/>
    </location>
</feature>
<dbReference type="Proteomes" id="UP000624041">
    <property type="component" value="Unassembled WGS sequence"/>
</dbReference>
<organism evidence="2 3">
    <name type="scientific">Oceanobacillus indicireducens</name>
    <dbReference type="NCBI Taxonomy" id="1004261"/>
    <lineage>
        <taxon>Bacteria</taxon>
        <taxon>Bacillati</taxon>
        <taxon>Bacillota</taxon>
        <taxon>Bacilli</taxon>
        <taxon>Bacillales</taxon>
        <taxon>Bacillaceae</taxon>
        <taxon>Oceanobacillus</taxon>
    </lineage>
</organism>
<dbReference type="Gene3D" id="1.20.5.420">
    <property type="entry name" value="Immunoglobulin FC, subunit C"/>
    <property type="match status" value="1"/>
</dbReference>
<proteinExistence type="predicted"/>
<dbReference type="Gene3D" id="6.10.140.1960">
    <property type="match status" value="1"/>
</dbReference>
<dbReference type="AlphaFoldDB" id="A0A918CYH9"/>
<protein>
    <recommendedName>
        <fullName evidence="1">Rubrerythrin diiron-binding domain-containing protein</fullName>
    </recommendedName>
</protein>
<dbReference type="InterPro" id="IPR003251">
    <property type="entry name" value="Rr_diiron-bd_dom"/>
</dbReference>
<name>A0A918CYH9_9BACI</name>
<dbReference type="EMBL" id="BMOS01000001">
    <property type="protein sequence ID" value="GGN49550.1"/>
    <property type="molecule type" value="Genomic_DNA"/>
</dbReference>
<feature type="domain" description="Rubrerythrin diiron-binding" evidence="1">
    <location>
        <begin position="92"/>
        <end position="139"/>
    </location>
</feature>
<gene>
    <name evidence="2" type="ORF">GCM10007971_02230</name>
</gene>
<evidence type="ECO:0000313" key="3">
    <source>
        <dbReference type="Proteomes" id="UP000624041"/>
    </source>
</evidence>
<sequence>MQYYLRQSSENTEIVDELTKAINGEYSAIHCYEQLANQSPNTEINNRILEIRNDEIRHYQTFSHLYASLTGNQPSPKQTEQCAADFRSGILASFKDEQETVDFYYEIARKTNNPVIREAFTQAAADEQNHAVWFLYFMNRH</sequence>
<dbReference type="SUPFAM" id="SSF47240">
    <property type="entry name" value="Ferritin-like"/>
    <property type="match status" value="1"/>
</dbReference>
<reference evidence="2" key="2">
    <citation type="submission" date="2020-09" db="EMBL/GenBank/DDBJ databases">
        <authorList>
            <person name="Sun Q."/>
            <person name="Ohkuma M."/>
        </authorList>
    </citation>
    <scope>NUCLEOTIDE SEQUENCE</scope>
    <source>
        <strain evidence="2">JCM 17251</strain>
    </source>
</reference>
<dbReference type="Pfam" id="PF02915">
    <property type="entry name" value="Rubrerythrin"/>
    <property type="match status" value="2"/>
</dbReference>